<comment type="caution">
    <text evidence="1">The sequence shown here is derived from an EMBL/GenBank/DDBJ whole genome shotgun (WGS) entry which is preliminary data.</text>
</comment>
<evidence type="ECO:0000313" key="2">
    <source>
        <dbReference type="Proteomes" id="UP000825729"/>
    </source>
</evidence>
<gene>
    <name evidence="1" type="ORF">H6P81_009748</name>
</gene>
<accession>A0AAV7ELR8</accession>
<dbReference type="AlphaFoldDB" id="A0AAV7ELR8"/>
<name>A0AAV7ELR8_ARIFI</name>
<evidence type="ECO:0000313" key="1">
    <source>
        <dbReference type="EMBL" id="KAG9449783.1"/>
    </source>
</evidence>
<keyword evidence="2" id="KW-1185">Reference proteome</keyword>
<protein>
    <submittedName>
        <fullName evidence="1">Uncharacterized protein</fullName>
    </submittedName>
</protein>
<proteinExistence type="predicted"/>
<dbReference type="Proteomes" id="UP000825729">
    <property type="component" value="Unassembled WGS sequence"/>
</dbReference>
<reference evidence="1 2" key="1">
    <citation type="submission" date="2021-07" db="EMBL/GenBank/DDBJ databases">
        <title>The Aristolochia fimbriata genome: insights into angiosperm evolution, floral development and chemical biosynthesis.</title>
        <authorList>
            <person name="Jiao Y."/>
        </authorList>
    </citation>
    <scope>NUCLEOTIDE SEQUENCE [LARGE SCALE GENOMIC DNA]</scope>
    <source>
        <strain evidence="1">IBCAS-2021</strain>
        <tissue evidence="1">Leaf</tissue>
    </source>
</reference>
<sequence>MEISFTGWVWTLDFGLWTLDFGEILMFNFSAISRREGAVRDGLYSLLVGLLAAEELCDLMDVTLEGPIPILIGRSGIEDLSGGLLSVSALRAQPDRAGGSWVTVFCTESTDSTDTRSWGVRAEPTPGMR</sequence>
<organism evidence="1 2">
    <name type="scientific">Aristolochia fimbriata</name>
    <name type="common">White veined hardy Dutchman's pipe vine</name>
    <dbReference type="NCBI Taxonomy" id="158543"/>
    <lineage>
        <taxon>Eukaryota</taxon>
        <taxon>Viridiplantae</taxon>
        <taxon>Streptophyta</taxon>
        <taxon>Embryophyta</taxon>
        <taxon>Tracheophyta</taxon>
        <taxon>Spermatophyta</taxon>
        <taxon>Magnoliopsida</taxon>
        <taxon>Magnoliidae</taxon>
        <taxon>Piperales</taxon>
        <taxon>Aristolochiaceae</taxon>
        <taxon>Aristolochia</taxon>
    </lineage>
</organism>
<dbReference type="EMBL" id="JAINDJ010000004">
    <property type="protein sequence ID" value="KAG9449783.1"/>
    <property type="molecule type" value="Genomic_DNA"/>
</dbReference>